<dbReference type="Proteomes" id="UP001140206">
    <property type="component" value="Chromosome 5"/>
</dbReference>
<dbReference type="PROSITE" id="PS50097">
    <property type="entry name" value="BTB"/>
    <property type="match status" value="1"/>
</dbReference>
<dbReference type="Pfam" id="PF03000">
    <property type="entry name" value="NPH3"/>
    <property type="match status" value="1"/>
</dbReference>
<feature type="domain" description="BTB" evidence="4">
    <location>
        <begin position="20"/>
        <end position="89"/>
    </location>
</feature>
<dbReference type="PANTHER" id="PTHR32370">
    <property type="entry name" value="OS12G0117600 PROTEIN"/>
    <property type="match status" value="1"/>
</dbReference>
<evidence type="ECO:0000259" key="4">
    <source>
        <dbReference type="PROSITE" id="PS50097"/>
    </source>
</evidence>
<dbReference type="InterPro" id="IPR011333">
    <property type="entry name" value="SKP1/BTB/POZ_sf"/>
</dbReference>
<dbReference type="EMBL" id="JAMFTS010000005">
    <property type="protein sequence ID" value="KAJ4745442.1"/>
    <property type="molecule type" value="Genomic_DNA"/>
</dbReference>
<dbReference type="SUPFAM" id="SSF54695">
    <property type="entry name" value="POZ domain"/>
    <property type="match status" value="1"/>
</dbReference>
<keyword evidence="2" id="KW-0833">Ubl conjugation pathway</keyword>
<dbReference type="Pfam" id="PF00651">
    <property type="entry name" value="BTB"/>
    <property type="match status" value="1"/>
</dbReference>
<comment type="caution">
    <text evidence="6">The sequence shown here is derived from an EMBL/GenBank/DDBJ whole genome shotgun (WGS) entry which is preliminary data.</text>
</comment>
<dbReference type="AlphaFoldDB" id="A0AAV8BT39"/>
<dbReference type="InterPro" id="IPR000210">
    <property type="entry name" value="BTB/POZ_dom"/>
</dbReference>
<evidence type="ECO:0000313" key="7">
    <source>
        <dbReference type="Proteomes" id="UP001140206"/>
    </source>
</evidence>
<evidence type="ECO:0000256" key="1">
    <source>
        <dbReference type="ARBA" id="ARBA00004906"/>
    </source>
</evidence>
<organism evidence="6 7">
    <name type="scientific">Rhynchospora pubera</name>
    <dbReference type="NCBI Taxonomy" id="906938"/>
    <lineage>
        <taxon>Eukaryota</taxon>
        <taxon>Viridiplantae</taxon>
        <taxon>Streptophyta</taxon>
        <taxon>Embryophyta</taxon>
        <taxon>Tracheophyta</taxon>
        <taxon>Spermatophyta</taxon>
        <taxon>Magnoliopsida</taxon>
        <taxon>Liliopsida</taxon>
        <taxon>Poales</taxon>
        <taxon>Cyperaceae</taxon>
        <taxon>Cyperoideae</taxon>
        <taxon>Rhynchosporeae</taxon>
        <taxon>Rhynchospora</taxon>
    </lineage>
</organism>
<feature type="domain" description="NPH3" evidence="5">
    <location>
        <begin position="172"/>
        <end position="327"/>
    </location>
</feature>
<keyword evidence="7" id="KW-1185">Reference proteome</keyword>
<name>A0AAV8BT39_9POAL</name>
<dbReference type="PROSITE" id="PS51649">
    <property type="entry name" value="NPH3"/>
    <property type="match status" value="1"/>
</dbReference>
<evidence type="ECO:0000259" key="5">
    <source>
        <dbReference type="PROSITE" id="PS51649"/>
    </source>
</evidence>
<sequence>MDSVHSKSNQTMKYSSPIMPDALIEVSGYTFCMHKALLANNSLYLRRLIQEHYDEENDICSFKLDIPGGAATFKVVAKYIYGQDLELTSSNIIPVLCAAYHLDMTDNYTRQSLISQAEKFLFKEIFRCWKEILEALISCEDIFSHADEADLVSACLVSLAYKVKKQKSQCPDWWFEDVCSLNLHLFKKLVKILGAIRHDPANISNAVIYYANGYDLGSDPDSSGVWSVEKRKLLEEMVYLLPAQKGATSTKLLLDMLSSSIKLNANMECIEKLEKRIGAQLEAGGLVMLLVTNSWDKCRQLGTGSLKRIIEHFVDEHYTLPVGRNSN</sequence>
<comment type="similarity">
    <text evidence="3">Belongs to the NPH3 family.</text>
</comment>
<proteinExistence type="inferred from homology"/>
<dbReference type="InterPro" id="IPR027356">
    <property type="entry name" value="NPH3_dom"/>
</dbReference>
<reference evidence="6" key="1">
    <citation type="submission" date="2022-08" db="EMBL/GenBank/DDBJ databases">
        <authorList>
            <person name="Marques A."/>
        </authorList>
    </citation>
    <scope>NUCLEOTIDE SEQUENCE</scope>
    <source>
        <strain evidence="6">RhyPub2mFocal</strain>
        <tissue evidence="6">Leaves</tissue>
    </source>
</reference>
<dbReference type="InterPro" id="IPR043454">
    <property type="entry name" value="NPH3/RPT2-like"/>
</dbReference>
<evidence type="ECO:0000256" key="2">
    <source>
        <dbReference type="ARBA" id="ARBA00022786"/>
    </source>
</evidence>
<accession>A0AAV8BT39</accession>
<dbReference type="Gene3D" id="3.30.710.10">
    <property type="entry name" value="Potassium Channel Kv1.1, Chain A"/>
    <property type="match status" value="1"/>
</dbReference>
<gene>
    <name evidence="6" type="ORF">LUZ62_079847</name>
</gene>
<comment type="pathway">
    <text evidence="1">Protein modification; protein ubiquitination.</text>
</comment>
<protein>
    <submittedName>
        <fullName evidence="6">BTB/POZ domain-containing protein</fullName>
    </submittedName>
</protein>
<evidence type="ECO:0000313" key="6">
    <source>
        <dbReference type="EMBL" id="KAJ4745442.1"/>
    </source>
</evidence>
<evidence type="ECO:0000256" key="3">
    <source>
        <dbReference type="PROSITE-ProRule" id="PRU00982"/>
    </source>
</evidence>